<accession>A0A8S3SYS1</accession>
<protein>
    <recommendedName>
        <fullName evidence="2">Apple domain-containing protein</fullName>
    </recommendedName>
</protein>
<keyword evidence="4" id="KW-1185">Reference proteome</keyword>
<evidence type="ECO:0000259" key="2">
    <source>
        <dbReference type="PROSITE" id="PS50948"/>
    </source>
</evidence>
<dbReference type="Pfam" id="PF00024">
    <property type="entry name" value="PAN_1"/>
    <property type="match status" value="1"/>
</dbReference>
<comment type="caution">
    <text evidence="3">The sequence shown here is derived from an EMBL/GenBank/DDBJ whole genome shotgun (WGS) entry which is preliminary data.</text>
</comment>
<reference evidence="3" key="1">
    <citation type="submission" date="2021-03" db="EMBL/GenBank/DDBJ databases">
        <authorList>
            <person name="Bekaert M."/>
        </authorList>
    </citation>
    <scope>NUCLEOTIDE SEQUENCE</scope>
</reference>
<dbReference type="AlphaFoldDB" id="A0A8S3SYS1"/>
<name>A0A8S3SYS1_MYTED</name>
<dbReference type="EMBL" id="CAJPWZ010001701">
    <property type="protein sequence ID" value="CAG2221843.1"/>
    <property type="molecule type" value="Genomic_DNA"/>
</dbReference>
<gene>
    <name evidence="3" type="ORF">MEDL_35211</name>
</gene>
<feature type="compositionally biased region" description="Polar residues" evidence="1">
    <location>
        <begin position="348"/>
        <end position="358"/>
    </location>
</feature>
<organism evidence="3 4">
    <name type="scientific">Mytilus edulis</name>
    <name type="common">Blue mussel</name>
    <dbReference type="NCBI Taxonomy" id="6550"/>
    <lineage>
        <taxon>Eukaryota</taxon>
        <taxon>Metazoa</taxon>
        <taxon>Spiralia</taxon>
        <taxon>Lophotrochozoa</taxon>
        <taxon>Mollusca</taxon>
        <taxon>Bivalvia</taxon>
        <taxon>Autobranchia</taxon>
        <taxon>Pteriomorphia</taxon>
        <taxon>Mytilida</taxon>
        <taxon>Mytiloidea</taxon>
        <taxon>Mytilidae</taxon>
        <taxon>Mytilinae</taxon>
        <taxon>Mytilus</taxon>
    </lineage>
</organism>
<feature type="domain" description="Apple" evidence="2">
    <location>
        <begin position="191"/>
        <end position="280"/>
    </location>
</feature>
<feature type="compositionally biased region" description="Polar residues" evidence="1">
    <location>
        <begin position="319"/>
        <end position="336"/>
    </location>
</feature>
<dbReference type="SUPFAM" id="SSF57414">
    <property type="entry name" value="Hairpin loop containing domain-like"/>
    <property type="match status" value="1"/>
</dbReference>
<dbReference type="Gene3D" id="3.50.4.10">
    <property type="entry name" value="Hepatocyte Growth Factor"/>
    <property type="match status" value="1"/>
</dbReference>
<evidence type="ECO:0000313" key="3">
    <source>
        <dbReference type="EMBL" id="CAG2221843.1"/>
    </source>
</evidence>
<dbReference type="InterPro" id="IPR003609">
    <property type="entry name" value="Pan_app"/>
</dbReference>
<feature type="region of interest" description="Disordered" evidence="1">
    <location>
        <begin position="385"/>
        <end position="425"/>
    </location>
</feature>
<feature type="region of interest" description="Disordered" evidence="1">
    <location>
        <begin position="454"/>
        <end position="473"/>
    </location>
</feature>
<dbReference type="Proteomes" id="UP000683360">
    <property type="component" value="Unassembled WGS sequence"/>
</dbReference>
<feature type="region of interest" description="Disordered" evidence="1">
    <location>
        <begin position="302"/>
        <end position="370"/>
    </location>
</feature>
<evidence type="ECO:0000256" key="1">
    <source>
        <dbReference type="SAM" id="MobiDB-lite"/>
    </source>
</evidence>
<dbReference type="PROSITE" id="PS50948">
    <property type="entry name" value="PAN"/>
    <property type="match status" value="1"/>
</dbReference>
<proteinExistence type="predicted"/>
<sequence length="603" mass="67180">MTVWTIHKVNNETPKGTRSYENLPYTIEYNLDDHESVLCVYFVYEGLKFSGWVADDCKNETVVHLVLCTDKSYGITAFPKLTFLNEEVDWTYSEKYCDYTYYSDLIELFEQVYFVTLFQDSRKLTITSDISFWSEPNSEEYRKYTSVVVFDESVCQSCHGEISYFLPSSEFLLPDGLLFIDCTKIIDAMMCEHQTDLKLFVEMSSVIIVNKVSLKNISVSSTVECEEQCIALTTYGINCAGFNYNWKLQECSLLAYLEDCKCSSFILSETEGMSAFLVQPYSITVRESNPITIDIPRVSPELRIQDNDDNDSTVTDSQASTLVETATTTKPSSTVGDNVAASTLVERATTTKPSSTAGDNAAEKTGTFKPIHQSGSTEIRIQDKDNTDPMVTNQQPSTLAERATTKPSSTVGDSYAATTGSFKPIHKHGSTEIRIQDNDNKDLMVTSQQSITGGYKTINKPGSTELGIEDNDNTDPMVTDQQPSTLVNTATTTKSTSTFGENDAGRVLTITMGLIGAVACGILIYKAPPMLHQVENMKLRLADIFREGQPTRVPFLIAFGRITKKEVEEQIYDAFTIETSVEDGEGISFLNIPPNCHLNIMFE</sequence>
<evidence type="ECO:0000313" key="4">
    <source>
        <dbReference type="Proteomes" id="UP000683360"/>
    </source>
</evidence>
<feature type="compositionally biased region" description="Polar residues" evidence="1">
    <location>
        <begin position="389"/>
        <end position="398"/>
    </location>
</feature>
<feature type="compositionally biased region" description="Polar residues" evidence="1">
    <location>
        <begin position="405"/>
        <end position="421"/>
    </location>
</feature>